<feature type="compositionally biased region" description="Low complexity" evidence="2">
    <location>
        <begin position="9"/>
        <end position="19"/>
    </location>
</feature>
<proteinExistence type="predicted"/>
<dbReference type="InterPro" id="IPR021109">
    <property type="entry name" value="Peptidase_aspartic_dom_sf"/>
</dbReference>
<dbReference type="SUPFAM" id="SSF50630">
    <property type="entry name" value="Acid proteases"/>
    <property type="match status" value="1"/>
</dbReference>
<dbReference type="OrthoDB" id="7550405at2759"/>
<protein>
    <recommendedName>
        <fullName evidence="3">Peptidase A2 domain-containing protein</fullName>
    </recommendedName>
</protein>
<evidence type="ECO:0000259" key="3">
    <source>
        <dbReference type="PROSITE" id="PS50175"/>
    </source>
</evidence>
<feature type="region of interest" description="Disordered" evidence="2">
    <location>
        <begin position="1"/>
        <end position="29"/>
    </location>
</feature>
<evidence type="ECO:0000313" key="5">
    <source>
        <dbReference type="Proteomes" id="UP000279307"/>
    </source>
</evidence>
<evidence type="ECO:0000256" key="1">
    <source>
        <dbReference type="ARBA" id="ARBA00022801"/>
    </source>
</evidence>
<dbReference type="SUPFAM" id="SSF56672">
    <property type="entry name" value="DNA/RNA polymerases"/>
    <property type="match status" value="1"/>
</dbReference>
<organism evidence="4 5">
    <name type="scientific">Ooceraea biroi</name>
    <name type="common">Clonal raider ant</name>
    <name type="synonym">Cerapachys biroi</name>
    <dbReference type="NCBI Taxonomy" id="2015173"/>
    <lineage>
        <taxon>Eukaryota</taxon>
        <taxon>Metazoa</taxon>
        <taxon>Ecdysozoa</taxon>
        <taxon>Arthropoda</taxon>
        <taxon>Hexapoda</taxon>
        <taxon>Insecta</taxon>
        <taxon>Pterygota</taxon>
        <taxon>Neoptera</taxon>
        <taxon>Endopterygota</taxon>
        <taxon>Hymenoptera</taxon>
        <taxon>Apocrita</taxon>
        <taxon>Aculeata</taxon>
        <taxon>Formicoidea</taxon>
        <taxon>Formicidae</taxon>
        <taxon>Dorylinae</taxon>
        <taxon>Ooceraea</taxon>
    </lineage>
</organism>
<evidence type="ECO:0000313" key="4">
    <source>
        <dbReference type="EMBL" id="RLU19576.1"/>
    </source>
</evidence>
<dbReference type="PANTHER" id="PTHR47331:SF5">
    <property type="entry name" value="RIBONUCLEASE H"/>
    <property type="match status" value="1"/>
</dbReference>
<dbReference type="PROSITE" id="PS50175">
    <property type="entry name" value="ASP_PROT_RETROV"/>
    <property type="match status" value="1"/>
</dbReference>
<dbReference type="EMBL" id="QOIP01000008">
    <property type="protein sequence ID" value="RLU19576.1"/>
    <property type="molecule type" value="Genomic_DNA"/>
</dbReference>
<dbReference type="InterPro" id="IPR043502">
    <property type="entry name" value="DNA/RNA_pol_sf"/>
</dbReference>
<dbReference type="CDD" id="cd01644">
    <property type="entry name" value="RT_pepA17"/>
    <property type="match status" value="1"/>
</dbReference>
<evidence type="ECO:0000256" key="2">
    <source>
        <dbReference type="SAM" id="MobiDB-lite"/>
    </source>
</evidence>
<dbReference type="Gene3D" id="3.30.70.270">
    <property type="match status" value="1"/>
</dbReference>
<comment type="caution">
    <text evidence="4">The sequence shown here is derived from an EMBL/GenBank/DDBJ whole genome shotgun (WGS) entry which is preliminary data.</text>
</comment>
<keyword evidence="1" id="KW-0378">Hydrolase</keyword>
<reference evidence="4 5" key="1">
    <citation type="journal article" date="2018" name="Genome Res.">
        <title>The genomic architecture and molecular evolution of ant odorant receptors.</title>
        <authorList>
            <person name="McKenzie S.K."/>
            <person name="Kronauer D.J.C."/>
        </authorList>
    </citation>
    <scope>NUCLEOTIDE SEQUENCE [LARGE SCALE GENOMIC DNA]</scope>
    <source>
        <strain evidence="4">Clonal line C1</strain>
    </source>
</reference>
<gene>
    <name evidence="4" type="ORF">DMN91_008133</name>
</gene>
<feature type="domain" description="Peptidase A2" evidence="3">
    <location>
        <begin position="143"/>
        <end position="180"/>
    </location>
</feature>
<name>A0A3L8DGY5_OOCBI</name>
<dbReference type="PANTHER" id="PTHR47331">
    <property type="entry name" value="PHD-TYPE DOMAIN-CONTAINING PROTEIN"/>
    <property type="match status" value="1"/>
</dbReference>
<dbReference type="GO" id="GO:0004190">
    <property type="term" value="F:aspartic-type endopeptidase activity"/>
    <property type="evidence" value="ECO:0007669"/>
    <property type="project" value="InterPro"/>
</dbReference>
<dbReference type="CDD" id="cd00303">
    <property type="entry name" value="retropepsin_like"/>
    <property type="match status" value="1"/>
</dbReference>
<dbReference type="InterPro" id="IPR043128">
    <property type="entry name" value="Rev_trsase/Diguanyl_cyclase"/>
</dbReference>
<dbReference type="GO" id="GO:0071897">
    <property type="term" value="P:DNA biosynthetic process"/>
    <property type="evidence" value="ECO:0007669"/>
    <property type="project" value="UniProtKB-ARBA"/>
</dbReference>
<dbReference type="InterPro" id="IPR001995">
    <property type="entry name" value="Peptidase_A2_cat"/>
</dbReference>
<accession>A0A3L8DGY5</accession>
<sequence>MLPVKSEDASSSAGSAKSTRSLHARKQEKSDTKRNRCVLCHKDHFVMLCEDYKNKSAQDRKQLVDVNGLCFNCLGRHKLSDYASKKVCSACGSRHHSSLHDACREESSKTSLVTRKGPVKSTVVLLATARVRVADRYGDWHQARALVDSGSETSIVSEELSQTLKLPRSASSVTIFGVGGSKAAVSKGRITLTISPRFPGPSLAISALILPRLTAYAGGFKVNAKDWLHLRGLELADPDFHKSDSVDIILRANIYACIIVNGLQRGDVTQPVAQNTSLGWLLTGAVDSSDPPPYLSPLGPCQGSFSFRCRIEEDLNNIVRRFWEQEEVPSAAPSLTNEERECEEHYARTHFRQADGRYVVRLPLVSSQLLDFSSTRRVAERLLRQMESRFERDGRFHSRYVEFLQQYQDLGHMTRVSVAGSDLERVCYLPHHGVLRESSLSTKLRVVFNGSSSLPSGTSLNQLLHAGPSLLPALFDILLQWRRYRYVVVTDVEKMYRQIVVHPEDRDLQRILWRFSPDEEIQEFQLNTVTYGLASAPFLAIRTVCQLAEDEGHRFPLGAEALRRKIYMDDVMAGASTLAGAREVVHQLDSICKAGGFPLKKWSANDATILEDLPVEDRLQQERWWQPGEKTYEIARKMEKEAIYVSSSEAEGQLKKLSQPVDKLQ</sequence>
<dbReference type="GO" id="GO:0006508">
    <property type="term" value="P:proteolysis"/>
    <property type="evidence" value="ECO:0007669"/>
    <property type="project" value="InterPro"/>
</dbReference>
<dbReference type="AlphaFoldDB" id="A0A3L8DGY5"/>
<feature type="region of interest" description="Disordered" evidence="2">
    <location>
        <begin position="646"/>
        <end position="665"/>
    </location>
</feature>
<dbReference type="Gene3D" id="3.10.10.10">
    <property type="entry name" value="HIV Type 1 Reverse Transcriptase, subunit A, domain 1"/>
    <property type="match status" value="1"/>
</dbReference>
<dbReference type="Proteomes" id="UP000279307">
    <property type="component" value="Chromosome 8"/>
</dbReference>